<sequence>MLGDSYPSFSSLLVLHCSSRTCQALQPPPSPLHPPQSIPGRNGFAARKVLGRRLPTPVLFCSSREACDAMRASLTCRQSKMAGSGQPIRSHPSEPSKTCRPSNFPGRRDSLIFLGSDWLAAIAWGVAFCGGLARGGGGGAVGISNPATPTRTSFLRSATLLTPSCMLGSKRGGEGLDELSSQEAPVWLLSFFLCCFTYIHLPTTVWTLGETGMGQLQVLRCVCGQSYFSLVVLLPAGWFVSVTVSLVLGAVLSRIFVVLTIPTTLLAC</sequence>
<dbReference type="Proteomes" id="UP001239445">
    <property type="component" value="Unassembled WGS sequence"/>
</dbReference>
<organism evidence="3 4">
    <name type="scientific">Echria macrotheca</name>
    <dbReference type="NCBI Taxonomy" id="438768"/>
    <lineage>
        <taxon>Eukaryota</taxon>
        <taxon>Fungi</taxon>
        <taxon>Dikarya</taxon>
        <taxon>Ascomycota</taxon>
        <taxon>Pezizomycotina</taxon>
        <taxon>Sordariomycetes</taxon>
        <taxon>Sordariomycetidae</taxon>
        <taxon>Sordariales</taxon>
        <taxon>Schizotheciaceae</taxon>
        <taxon>Echria</taxon>
    </lineage>
</organism>
<evidence type="ECO:0000256" key="2">
    <source>
        <dbReference type="SAM" id="Phobius"/>
    </source>
</evidence>
<reference evidence="3" key="1">
    <citation type="submission" date="2023-06" db="EMBL/GenBank/DDBJ databases">
        <title>Genome-scale phylogeny and comparative genomics of the fungal order Sordariales.</title>
        <authorList>
            <consortium name="Lawrence Berkeley National Laboratory"/>
            <person name="Hensen N."/>
            <person name="Bonometti L."/>
            <person name="Westerberg I."/>
            <person name="Brannstrom I.O."/>
            <person name="Guillou S."/>
            <person name="Cros-Aarteil S."/>
            <person name="Calhoun S."/>
            <person name="Haridas S."/>
            <person name="Kuo A."/>
            <person name="Mondo S."/>
            <person name="Pangilinan J."/>
            <person name="Riley R."/>
            <person name="Labutti K."/>
            <person name="Andreopoulos B."/>
            <person name="Lipzen A."/>
            <person name="Chen C."/>
            <person name="Yanf M."/>
            <person name="Daum C."/>
            <person name="Ng V."/>
            <person name="Clum A."/>
            <person name="Steindorff A."/>
            <person name="Ohm R."/>
            <person name="Martin F."/>
            <person name="Silar P."/>
            <person name="Natvig D."/>
            <person name="Lalanne C."/>
            <person name="Gautier V."/>
            <person name="Ament-Velasquez S.L."/>
            <person name="Kruys A."/>
            <person name="Hutchinson M.I."/>
            <person name="Powell A.J."/>
            <person name="Barry K."/>
            <person name="Miller A.N."/>
            <person name="Grigoriev I.V."/>
            <person name="Debuchy R."/>
            <person name="Gladieux P."/>
            <person name="Thoren M.H."/>
            <person name="Johannesson H."/>
        </authorList>
    </citation>
    <scope>NUCLEOTIDE SEQUENCE</scope>
    <source>
        <strain evidence="3">PSN4</strain>
    </source>
</reference>
<keyword evidence="2" id="KW-1133">Transmembrane helix</keyword>
<feature type="transmembrane region" description="Helical" evidence="2">
    <location>
        <begin position="186"/>
        <end position="206"/>
    </location>
</feature>
<evidence type="ECO:0000313" key="4">
    <source>
        <dbReference type="Proteomes" id="UP001239445"/>
    </source>
</evidence>
<evidence type="ECO:0000256" key="1">
    <source>
        <dbReference type="SAM" id="MobiDB-lite"/>
    </source>
</evidence>
<accession>A0AAJ0BMD0</accession>
<keyword evidence="2" id="KW-0472">Membrane</keyword>
<protein>
    <submittedName>
        <fullName evidence="3">Uncharacterized protein</fullName>
    </submittedName>
</protein>
<keyword evidence="2" id="KW-0812">Transmembrane</keyword>
<gene>
    <name evidence="3" type="ORF">QBC47DRAFT_373196</name>
</gene>
<name>A0AAJ0BMD0_9PEZI</name>
<keyword evidence="4" id="KW-1185">Reference proteome</keyword>
<proteinExistence type="predicted"/>
<dbReference type="AlphaFoldDB" id="A0AAJ0BMD0"/>
<evidence type="ECO:0000313" key="3">
    <source>
        <dbReference type="EMBL" id="KAK1759858.1"/>
    </source>
</evidence>
<dbReference type="EMBL" id="MU839828">
    <property type="protein sequence ID" value="KAK1759858.1"/>
    <property type="molecule type" value="Genomic_DNA"/>
</dbReference>
<comment type="caution">
    <text evidence="3">The sequence shown here is derived from an EMBL/GenBank/DDBJ whole genome shotgun (WGS) entry which is preliminary data.</text>
</comment>
<feature type="region of interest" description="Disordered" evidence="1">
    <location>
        <begin position="81"/>
        <end position="102"/>
    </location>
</feature>